<keyword evidence="4" id="KW-0472">Membrane</keyword>
<dbReference type="InterPro" id="IPR050469">
    <property type="entry name" value="Diguanylate_Cyclase"/>
</dbReference>
<dbReference type="InterPro" id="IPR000160">
    <property type="entry name" value="GGDEF_dom"/>
</dbReference>
<dbReference type="SMART" id="SM00267">
    <property type="entry name" value="GGDEF"/>
    <property type="match status" value="1"/>
</dbReference>
<sequence length="615" mass="69808">MRHLAVLLLLAAFRLAAYPLAPAQLEGVLDEMERTYQLIELQSERLNQLLQEGDSYSQSQLMRIRRLTCWAQSADDMQKSSAAVTYANAQLLLAYQQQDGVAMADLTICRGWFNQLLGDVAHARKDYDEGLQRARVAHEPKLEAQALSLRGAMLSFHGAAGQGLVDLTRAHTIYERLGLISWSQHVQLEIAAAFRRMGLYTDAFTALAPLRPYFIASSDRFGMARLSDQLALIYLRTERYQDALAELELSSAYYRQIRYRIEHAARQIMKAEALLGLGNPDEAKSLLDAASKVLLADVDPVLYGRVELVRAKWQLQAGQPEQALQSLERVEPILKAKGYVLFLTTLYALRAEAQEALHNYPAALAAQRDNLTQEQLLAQLLREQSIAWVRGEFELARQEGDNARLRIEQQLQQQELEQVKERRFWLLVVMVLCGVLALLTMGWLLDRNRRMRRLAFTDELTGINNRRRVLRQGSDMLALARRQGTPFCLLVFDIDHFKRINDTLGHHQGDRVLQWVSRAADRQLRHQDQLGRTGGEEFLILLPDTSLEEACRVAERIRHTAANRALPGMSYPVTISIGCASLRDDDQDLAALIQRADNALYRAKEAGRNRVETDE</sequence>
<feature type="signal peptide" evidence="5">
    <location>
        <begin position="1"/>
        <end position="23"/>
    </location>
</feature>
<dbReference type="PANTHER" id="PTHR45138">
    <property type="entry name" value="REGULATORY COMPONENTS OF SENSORY TRANSDUCTION SYSTEM"/>
    <property type="match status" value="1"/>
</dbReference>
<dbReference type="AlphaFoldDB" id="A0A4S5CA65"/>
<feature type="transmembrane region" description="Helical" evidence="4">
    <location>
        <begin position="424"/>
        <end position="445"/>
    </location>
</feature>
<accession>A0A4S5CA65</accession>
<gene>
    <name evidence="7" type="ORF">E8Q35_18820</name>
</gene>
<proteinExistence type="predicted"/>
<dbReference type="NCBIfam" id="TIGR00254">
    <property type="entry name" value="GGDEF"/>
    <property type="match status" value="1"/>
</dbReference>
<evidence type="ECO:0000256" key="5">
    <source>
        <dbReference type="SAM" id="SignalP"/>
    </source>
</evidence>
<evidence type="ECO:0000256" key="3">
    <source>
        <dbReference type="ARBA" id="ARBA00034247"/>
    </source>
</evidence>
<keyword evidence="5" id="KW-0732">Signal</keyword>
<comment type="caution">
    <text evidence="7">The sequence shown here is derived from an EMBL/GenBank/DDBJ whole genome shotgun (WGS) entry which is preliminary data.</text>
</comment>
<feature type="domain" description="GGDEF" evidence="6">
    <location>
        <begin position="485"/>
        <end position="615"/>
    </location>
</feature>
<dbReference type="InterPro" id="IPR011990">
    <property type="entry name" value="TPR-like_helical_dom_sf"/>
</dbReference>
<keyword evidence="4" id="KW-1133">Transmembrane helix</keyword>
<dbReference type="EC" id="2.7.7.65" evidence="2"/>
<keyword evidence="4" id="KW-0812">Transmembrane</keyword>
<dbReference type="CDD" id="cd01949">
    <property type="entry name" value="GGDEF"/>
    <property type="match status" value="1"/>
</dbReference>
<organism evidence="7 8">
    <name type="scientific">Aeromonas veronii</name>
    <dbReference type="NCBI Taxonomy" id="654"/>
    <lineage>
        <taxon>Bacteria</taxon>
        <taxon>Pseudomonadati</taxon>
        <taxon>Pseudomonadota</taxon>
        <taxon>Gammaproteobacteria</taxon>
        <taxon>Aeromonadales</taxon>
        <taxon>Aeromonadaceae</taxon>
        <taxon>Aeromonas</taxon>
    </lineage>
</organism>
<dbReference type="Proteomes" id="UP000309618">
    <property type="component" value="Unassembled WGS sequence"/>
</dbReference>
<evidence type="ECO:0000256" key="1">
    <source>
        <dbReference type="ARBA" id="ARBA00001946"/>
    </source>
</evidence>
<dbReference type="GO" id="GO:0052621">
    <property type="term" value="F:diguanylate cyclase activity"/>
    <property type="evidence" value="ECO:0007669"/>
    <property type="project" value="UniProtKB-EC"/>
</dbReference>
<dbReference type="Gene3D" id="3.30.70.270">
    <property type="match status" value="1"/>
</dbReference>
<evidence type="ECO:0000259" key="6">
    <source>
        <dbReference type="PROSITE" id="PS50887"/>
    </source>
</evidence>
<dbReference type="FunFam" id="3.30.70.270:FF:000001">
    <property type="entry name" value="Diguanylate cyclase domain protein"/>
    <property type="match status" value="1"/>
</dbReference>
<evidence type="ECO:0000313" key="8">
    <source>
        <dbReference type="Proteomes" id="UP000309618"/>
    </source>
</evidence>
<dbReference type="SUPFAM" id="SSF55073">
    <property type="entry name" value="Nucleotide cyclase"/>
    <property type="match status" value="1"/>
</dbReference>
<evidence type="ECO:0000313" key="7">
    <source>
        <dbReference type="EMBL" id="THJ40725.1"/>
    </source>
</evidence>
<dbReference type="Gene3D" id="1.25.40.10">
    <property type="entry name" value="Tetratricopeptide repeat domain"/>
    <property type="match status" value="1"/>
</dbReference>
<dbReference type="InterPro" id="IPR043128">
    <property type="entry name" value="Rev_trsase/Diguanyl_cyclase"/>
</dbReference>
<dbReference type="PROSITE" id="PS50887">
    <property type="entry name" value="GGDEF"/>
    <property type="match status" value="1"/>
</dbReference>
<evidence type="ECO:0000256" key="2">
    <source>
        <dbReference type="ARBA" id="ARBA00012528"/>
    </source>
</evidence>
<protein>
    <recommendedName>
        <fullName evidence="2">diguanylate cyclase</fullName>
        <ecNumber evidence="2">2.7.7.65</ecNumber>
    </recommendedName>
</protein>
<dbReference type="PANTHER" id="PTHR45138:SF9">
    <property type="entry name" value="DIGUANYLATE CYCLASE DGCM-RELATED"/>
    <property type="match status" value="1"/>
</dbReference>
<comment type="cofactor">
    <cofactor evidence="1">
        <name>Mg(2+)</name>
        <dbReference type="ChEBI" id="CHEBI:18420"/>
    </cofactor>
</comment>
<feature type="chain" id="PRO_5020831976" description="diguanylate cyclase" evidence="5">
    <location>
        <begin position="24"/>
        <end position="615"/>
    </location>
</feature>
<name>A0A4S5CA65_AERVE</name>
<reference evidence="7 8" key="1">
    <citation type="submission" date="2019-04" db="EMBL/GenBank/DDBJ databases">
        <title>Comparative genomics of Aeromonas veronii strains pathogenic to fish.</title>
        <authorList>
            <person name="Cascarano M.C."/>
            <person name="Smyrli M."/>
            <person name="Katharios P."/>
        </authorList>
    </citation>
    <scope>NUCLEOTIDE SEQUENCE [LARGE SCALE GENOMIC DNA]</scope>
    <source>
        <strain evidence="7 8">XU1</strain>
    </source>
</reference>
<dbReference type="Pfam" id="PF00990">
    <property type="entry name" value="GGDEF"/>
    <property type="match status" value="1"/>
</dbReference>
<comment type="catalytic activity">
    <reaction evidence="3">
        <text>2 GTP = 3',3'-c-di-GMP + 2 diphosphate</text>
        <dbReference type="Rhea" id="RHEA:24898"/>
        <dbReference type="ChEBI" id="CHEBI:33019"/>
        <dbReference type="ChEBI" id="CHEBI:37565"/>
        <dbReference type="ChEBI" id="CHEBI:58805"/>
        <dbReference type="EC" id="2.7.7.65"/>
    </reaction>
</comment>
<dbReference type="EMBL" id="SSUX01000017">
    <property type="protein sequence ID" value="THJ40725.1"/>
    <property type="molecule type" value="Genomic_DNA"/>
</dbReference>
<dbReference type="SUPFAM" id="SSF48452">
    <property type="entry name" value="TPR-like"/>
    <property type="match status" value="1"/>
</dbReference>
<evidence type="ECO:0000256" key="4">
    <source>
        <dbReference type="SAM" id="Phobius"/>
    </source>
</evidence>
<dbReference type="RefSeq" id="WP_047436336.1">
    <property type="nucleotide sequence ID" value="NZ_NKVZ01000017.1"/>
</dbReference>
<dbReference type="InterPro" id="IPR029787">
    <property type="entry name" value="Nucleotide_cyclase"/>
</dbReference>